<feature type="domain" description="HTH lysR-type" evidence="5">
    <location>
        <begin position="2"/>
        <end position="59"/>
    </location>
</feature>
<dbReference type="InterPro" id="IPR005119">
    <property type="entry name" value="LysR_subst-bd"/>
</dbReference>
<keyword evidence="4" id="KW-0804">Transcription</keyword>
<dbReference type="RefSeq" id="WP_328954276.1">
    <property type="nucleotide sequence ID" value="NZ_CP108110.1"/>
</dbReference>
<organism evidence="6 7">
    <name type="scientific">Kitasatospora purpeofusca</name>
    <dbReference type="NCBI Taxonomy" id="67352"/>
    <lineage>
        <taxon>Bacteria</taxon>
        <taxon>Bacillati</taxon>
        <taxon>Actinomycetota</taxon>
        <taxon>Actinomycetes</taxon>
        <taxon>Kitasatosporales</taxon>
        <taxon>Streptomycetaceae</taxon>
        <taxon>Kitasatospora</taxon>
    </lineage>
</organism>
<keyword evidence="2" id="KW-0805">Transcription regulation</keyword>
<keyword evidence="3" id="KW-0238">DNA-binding</keyword>
<sequence>MLDPARLLLLRELADRGTMTAAAAALGRTSSAVSQQLAVLEREAGVPLLERDGRRVRLTPEGVRLVAHARIVLGALETAERDLRAAADTPRGPVALACFSTFAAVHVVPALVAARERFPELRVSLSELEPPEALAALRARRCDVAVRYTYDLVPEPALSTDEFTAHPLAADPVLLALPAGSDLRAPVDLRDLADTPWIVGSREDGSAALVRAACALAGFAPRIAHAVDDYHLALRMVANGLGVALLPKLAARAHAPAAADVALRPVLGPELTRRIHALTLPAPSARPAVDAVLALLRPPAP</sequence>
<dbReference type="InterPro" id="IPR036390">
    <property type="entry name" value="WH_DNA-bd_sf"/>
</dbReference>
<dbReference type="PANTHER" id="PTHR30346:SF29">
    <property type="entry name" value="LYSR SUBSTRATE-BINDING"/>
    <property type="match status" value="1"/>
</dbReference>
<evidence type="ECO:0000256" key="3">
    <source>
        <dbReference type="ARBA" id="ARBA00023125"/>
    </source>
</evidence>
<dbReference type="Pfam" id="PF03466">
    <property type="entry name" value="LysR_substrate"/>
    <property type="match status" value="1"/>
</dbReference>
<proteinExistence type="inferred from homology"/>
<keyword evidence="7" id="KW-1185">Reference proteome</keyword>
<evidence type="ECO:0000313" key="7">
    <source>
        <dbReference type="Proteomes" id="UP001432222"/>
    </source>
</evidence>
<evidence type="ECO:0000313" key="6">
    <source>
        <dbReference type="EMBL" id="WUQ83243.1"/>
    </source>
</evidence>
<dbReference type="Gene3D" id="3.40.190.10">
    <property type="entry name" value="Periplasmic binding protein-like II"/>
    <property type="match status" value="2"/>
</dbReference>
<protein>
    <submittedName>
        <fullName evidence="6">LysR family transcriptional regulator</fullName>
    </submittedName>
</protein>
<reference evidence="6" key="1">
    <citation type="submission" date="2022-10" db="EMBL/GenBank/DDBJ databases">
        <title>The complete genomes of actinobacterial strains from the NBC collection.</title>
        <authorList>
            <person name="Joergensen T.S."/>
            <person name="Alvarez Arevalo M."/>
            <person name="Sterndorff E.B."/>
            <person name="Faurdal D."/>
            <person name="Vuksanovic O."/>
            <person name="Mourched A.-S."/>
            <person name="Charusanti P."/>
            <person name="Shaw S."/>
            <person name="Blin K."/>
            <person name="Weber T."/>
        </authorList>
    </citation>
    <scope>NUCLEOTIDE SEQUENCE</scope>
    <source>
        <strain evidence="6">NBC_00222</strain>
    </source>
</reference>
<dbReference type="PANTHER" id="PTHR30346">
    <property type="entry name" value="TRANSCRIPTIONAL DUAL REGULATOR HCAR-RELATED"/>
    <property type="match status" value="1"/>
</dbReference>
<dbReference type="PROSITE" id="PS50931">
    <property type="entry name" value="HTH_LYSR"/>
    <property type="match status" value="1"/>
</dbReference>
<gene>
    <name evidence="6" type="ORF">OHA16_09810</name>
</gene>
<evidence type="ECO:0000256" key="2">
    <source>
        <dbReference type="ARBA" id="ARBA00023015"/>
    </source>
</evidence>
<evidence type="ECO:0000259" key="5">
    <source>
        <dbReference type="PROSITE" id="PS50931"/>
    </source>
</evidence>
<dbReference type="Proteomes" id="UP001432222">
    <property type="component" value="Chromosome"/>
</dbReference>
<dbReference type="Pfam" id="PF00126">
    <property type="entry name" value="HTH_1"/>
    <property type="match status" value="1"/>
</dbReference>
<dbReference type="InterPro" id="IPR036388">
    <property type="entry name" value="WH-like_DNA-bd_sf"/>
</dbReference>
<dbReference type="Gene3D" id="1.10.10.10">
    <property type="entry name" value="Winged helix-like DNA-binding domain superfamily/Winged helix DNA-binding domain"/>
    <property type="match status" value="1"/>
</dbReference>
<dbReference type="InterPro" id="IPR000847">
    <property type="entry name" value="LysR_HTH_N"/>
</dbReference>
<dbReference type="EMBL" id="CP108110">
    <property type="protein sequence ID" value="WUQ83243.1"/>
    <property type="molecule type" value="Genomic_DNA"/>
</dbReference>
<accession>A0ABZ1TWV3</accession>
<name>A0ABZ1TWV3_9ACTN</name>
<dbReference type="SUPFAM" id="SSF46785">
    <property type="entry name" value="Winged helix' DNA-binding domain"/>
    <property type="match status" value="1"/>
</dbReference>
<evidence type="ECO:0000256" key="1">
    <source>
        <dbReference type="ARBA" id="ARBA00009437"/>
    </source>
</evidence>
<dbReference type="SUPFAM" id="SSF53850">
    <property type="entry name" value="Periplasmic binding protein-like II"/>
    <property type="match status" value="1"/>
</dbReference>
<evidence type="ECO:0000256" key="4">
    <source>
        <dbReference type="ARBA" id="ARBA00023163"/>
    </source>
</evidence>
<comment type="similarity">
    <text evidence="1">Belongs to the LysR transcriptional regulatory family.</text>
</comment>